<evidence type="ECO:0008006" key="3">
    <source>
        <dbReference type="Google" id="ProtNLM"/>
    </source>
</evidence>
<dbReference type="AlphaFoldDB" id="A0ABD3VZH4"/>
<feature type="non-terminal residue" evidence="1">
    <location>
        <position position="1"/>
    </location>
</feature>
<proteinExistence type="predicted"/>
<evidence type="ECO:0000313" key="2">
    <source>
        <dbReference type="Proteomes" id="UP001634394"/>
    </source>
</evidence>
<dbReference type="EMBL" id="JBJQND010000009">
    <property type="protein sequence ID" value="KAL3866003.1"/>
    <property type="molecule type" value="Genomic_DNA"/>
</dbReference>
<organism evidence="1 2">
    <name type="scientific">Sinanodonta woodiana</name>
    <name type="common">Chinese pond mussel</name>
    <name type="synonym">Anodonta woodiana</name>
    <dbReference type="NCBI Taxonomy" id="1069815"/>
    <lineage>
        <taxon>Eukaryota</taxon>
        <taxon>Metazoa</taxon>
        <taxon>Spiralia</taxon>
        <taxon>Lophotrochozoa</taxon>
        <taxon>Mollusca</taxon>
        <taxon>Bivalvia</taxon>
        <taxon>Autobranchia</taxon>
        <taxon>Heteroconchia</taxon>
        <taxon>Palaeoheterodonta</taxon>
        <taxon>Unionida</taxon>
        <taxon>Unionoidea</taxon>
        <taxon>Unionidae</taxon>
        <taxon>Unioninae</taxon>
        <taxon>Sinanodonta</taxon>
    </lineage>
</organism>
<accession>A0ABD3VZH4</accession>
<evidence type="ECO:0000313" key="1">
    <source>
        <dbReference type="EMBL" id="KAL3866003.1"/>
    </source>
</evidence>
<gene>
    <name evidence="1" type="ORF">ACJMK2_043344</name>
</gene>
<protein>
    <recommendedName>
        <fullName evidence="3">Prolactin receptor</fullName>
    </recommendedName>
</protein>
<sequence length="96" mass="10622">FPSTPEREDKVSPSMKNLFTSPLRHQIKTGSVNEPAVKVTAKDGEQSMHQQALTMITTSIPDSPYEPCLGSSCVEVPPYHPAPLEMMQSRSPQRKV</sequence>
<name>A0ABD3VZH4_SINWO</name>
<reference evidence="1 2" key="1">
    <citation type="submission" date="2024-11" db="EMBL/GenBank/DDBJ databases">
        <title>Chromosome-level genome assembly of the freshwater bivalve Anodonta woodiana.</title>
        <authorList>
            <person name="Chen X."/>
        </authorList>
    </citation>
    <scope>NUCLEOTIDE SEQUENCE [LARGE SCALE GENOMIC DNA]</scope>
    <source>
        <strain evidence="1">MN2024</strain>
        <tissue evidence="1">Gills</tissue>
    </source>
</reference>
<dbReference type="Proteomes" id="UP001634394">
    <property type="component" value="Unassembled WGS sequence"/>
</dbReference>
<keyword evidence="2" id="KW-1185">Reference proteome</keyword>
<comment type="caution">
    <text evidence="1">The sequence shown here is derived from an EMBL/GenBank/DDBJ whole genome shotgun (WGS) entry which is preliminary data.</text>
</comment>